<comment type="caution">
    <text evidence="2">The sequence shown here is derived from an EMBL/GenBank/DDBJ whole genome shotgun (WGS) entry which is preliminary data.</text>
</comment>
<dbReference type="OrthoDB" id="791981at2"/>
<protein>
    <submittedName>
        <fullName evidence="2">Glycosyltransferase</fullName>
    </submittedName>
</protein>
<evidence type="ECO:0000313" key="3">
    <source>
        <dbReference type="Proteomes" id="UP000070513"/>
    </source>
</evidence>
<dbReference type="SUPFAM" id="SSF53756">
    <property type="entry name" value="UDP-Glycosyltransferase/glycogen phosphorylase"/>
    <property type="match status" value="1"/>
</dbReference>
<dbReference type="CDD" id="cd03811">
    <property type="entry name" value="GT4_GT28_WabH-like"/>
    <property type="match status" value="1"/>
</dbReference>
<dbReference type="PANTHER" id="PTHR12526">
    <property type="entry name" value="GLYCOSYLTRANSFERASE"/>
    <property type="match status" value="1"/>
</dbReference>
<sequence>MSAENQKIKVLFRHRFMEMGGVEKVILSIITHLNPEKFDITVCLNLNQGELRDEFPKHVKKLYLTDGREDFSKIPLIHKLQLIRRKIKLSRIQKDPKIYDRVLGNKKFDIEVAPSYSTFSSVINSSNTASRKLGWFHSEINVPKLQPLVPDILQNFPKFDHMIYCSQKIKDMMHQYYPDLKYPGESVVINAIPIEEIKRKAEEKIEPLPEGPVFVSVGRLHDRKGYHKLIDAHKKLIDEGFHHSIIIVGSGEEMQNLTAQISANNVQDTFILAGNRMNPYPYIKNADYFILSSESEAWPLVIAEALILQKPIIATDTGDVGIMIKDRETGYLINYDTNEMYAAMKTFLTNPELITKIRKNLKTIEDQFDNQKIFDAVEGILEDLYQKKNKLQE</sequence>
<organism evidence="2 3">
    <name type="scientific">Chryseobacterium kwangjuense</name>
    <dbReference type="NCBI Taxonomy" id="267125"/>
    <lineage>
        <taxon>Bacteria</taxon>
        <taxon>Pseudomonadati</taxon>
        <taxon>Bacteroidota</taxon>
        <taxon>Flavobacteriia</taxon>
        <taxon>Flavobacteriales</taxon>
        <taxon>Weeksellaceae</taxon>
        <taxon>Chryseobacterium group</taxon>
        <taxon>Chryseobacterium</taxon>
    </lineage>
</organism>
<reference evidence="3" key="1">
    <citation type="submission" date="2015-12" db="EMBL/GenBank/DDBJ databases">
        <title>Genome sequence of a biocontrol rhizobacterium Chryseobacterium kwangjuense strain KJ1R5 isolated from pepper (Capsicum annuum L.).</title>
        <authorList>
            <person name="Jeong J.-J."/>
            <person name="Park H."/>
            <person name="Mannaa M."/>
            <person name="Sang M.K."/>
            <person name="Choi I.-G."/>
            <person name="Kim K.D."/>
        </authorList>
    </citation>
    <scope>NUCLEOTIDE SEQUENCE [LARGE SCALE GENOMIC DNA]</scope>
    <source>
        <strain evidence="3">KJ1R5</strain>
    </source>
</reference>
<dbReference type="RefSeq" id="WP_062651198.1">
    <property type="nucleotide sequence ID" value="NZ_LPUR01000011.1"/>
</dbReference>
<gene>
    <name evidence="2" type="ORF">AU378_11365</name>
</gene>
<accession>A0A135WDN6</accession>
<evidence type="ECO:0000259" key="1">
    <source>
        <dbReference type="Pfam" id="PF00534"/>
    </source>
</evidence>
<name>A0A135WDN6_9FLAO</name>
<reference evidence="2 3" key="2">
    <citation type="journal article" date="2016" name="Genome Announc.">
        <title>Draft Genome Sequence of a Biocontrol Rhizobacterium, Chryseobacterium kwangjuense Strain KJ1R5, Isolated from Pepper (Capsicum annuum).</title>
        <authorList>
            <person name="Jeong J.J."/>
            <person name="Park H."/>
            <person name="Park B.H."/>
            <person name="Mannaa M."/>
            <person name="Sang M.K."/>
            <person name="Choi I.G."/>
            <person name="Kim K.D."/>
        </authorList>
    </citation>
    <scope>NUCLEOTIDE SEQUENCE [LARGE SCALE GENOMIC DNA]</scope>
    <source>
        <strain evidence="2 3">KJ1R5</strain>
    </source>
</reference>
<dbReference type="Gene3D" id="3.40.50.2000">
    <property type="entry name" value="Glycogen Phosphorylase B"/>
    <property type="match status" value="2"/>
</dbReference>
<keyword evidence="2" id="KW-0808">Transferase</keyword>
<dbReference type="EMBL" id="LPUR01000011">
    <property type="protein sequence ID" value="KXH83028.1"/>
    <property type="molecule type" value="Genomic_DNA"/>
</dbReference>
<dbReference type="InterPro" id="IPR001296">
    <property type="entry name" value="Glyco_trans_1"/>
</dbReference>
<dbReference type="GO" id="GO:0016757">
    <property type="term" value="F:glycosyltransferase activity"/>
    <property type="evidence" value="ECO:0007669"/>
    <property type="project" value="InterPro"/>
</dbReference>
<proteinExistence type="predicted"/>
<dbReference type="Proteomes" id="UP000070513">
    <property type="component" value="Unassembled WGS sequence"/>
</dbReference>
<dbReference type="PANTHER" id="PTHR12526:SF630">
    <property type="entry name" value="GLYCOSYLTRANSFERASE"/>
    <property type="match status" value="1"/>
</dbReference>
<feature type="domain" description="Glycosyl transferase family 1" evidence="1">
    <location>
        <begin position="203"/>
        <end position="361"/>
    </location>
</feature>
<dbReference type="AlphaFoldDB" id="A0A135WDN6"/>
<dbReference type="Pfam" id="PF00534">
    <property type="entry name" value="Glycos_transf_1"/>
    <property type="match status" value="1"/>
</dbReference>
<evidence type="ECO:0000313" key="2">
    <source>
        <dbReference type="EMBL" id="KXH83028.1"/>
    </source>
</evidence>